<comment type="caution">
    <text evidence="1">The sequence shown here is derived from an EMBL/GenBank/DDBJ whole genome shotgun (WGS) entry which is preliminary data.</text>
</comment>
<reference evidence="1 2" key="1">
    <citation type="journal article" date="2019" name="Commun. Biol.">
        <title>The bagworm genome reveals a unique fibroin gene that provides high tensile strength.</title>
        <authorList>
            <person name="Kono N."/>
            <person name="Nakamura H."/>
            <person name="Ohtoshi R."/>
            <person name="Tomita M."/>
            <person name="Numata K."/>
            <person name="Arakawa K."/>
        </authorList>
    </citation>
    <scope>NUCLEOTIDE SEQUENCE [LARGE SCALE GENOMIC DNA]</scope>
</reference>
<gene>
    <name evidence="1" type="ORF">EVAR_70816_1</name>
</gene>
<sequence length="108" mass="12577">MLLYYAFRQRLGTRRHKTRSFIFFILNAPTDNLSLVPASNSNAGTVLDFNPGYALDCNRGPTIEFDFGRVLDYVLGPGSRFCSPFQLQFRGPYLVRFIRSQEKYYYQN</sequence>
<keyword evidence="2" id="KW-1185">Reference proteome</keyword>
<dbReference type="AlphaFoldDB" id="A0A4C2A5M8"/>
<accession>A0A4C2A5M8</accession>
<proteinExistence type="predicted"/>
<evidence type="ECO:0000313" key="1">
    <source>
        <dbReference type="EMBL" id="GBP95398.1"/>
    </source>
</evidence>
<dbReference type="EMBL" id="BGZK01002624">
    <property type="protein sequence ID" value="GBP95398.1"/>
    <property type="molecule type" value="Genomic_DNA"/>
</dbReference>
<protein>
    <submittedName>
        <fullName evidence="1">Uncharacterized protein</fullName>
    </submittedName>
</protein>
<dbReference type="Proteomes" id="UP000299102">
    <property type="component" value="Unassembled WGS sequence"/>
</dbReference>
<evidence type="ECO:0000313" key="2">
    <source>
        <dbReference type="Proteomes" id="UP000299102"/>
    </source>
</evidence>
<name>A0A4C2A5M8_EUMVA</name>
<organism evidence="1 2">
    <name type="scientific">Eumeta variegata</name>
    <name type="common">Bagworm moth</name>
    <name type="synonym">Eumeta japonica</name>
    <dbReference type="NCBI Taxonomy" id="151549"/>
    <lineage>
        <taxon>Eukaryota</taxon>
        <taxon>Metazoa</taxon>
        <taxon>Ecdysozoa</taxon>
        <taxon>Arthropoda</taxon>
        <taxon>Hexapoda</taxon>
        <taxon>Insecta</taxon>
        <taxon>Pterygota</taxon>
        <taxon>Neoptera</taxon>
        <taxon>Endopterygota</taxon>
        <taxon>Lepidoptera</taxon>
        <taxon>Glossata</taxon>
        <taxon>Ditrysia</taxon>
        <taxon>Tineoidea</taxon>
        <taxon>Psychidae</taxon>
        <taxon>Oiketicinae</taxon>
        <taxon>Eumeta</taxon>
    </lineage>
</organism>